<sequence>MWHTAVRPASNILGQLPLLKSYSHMLLIFPLANDVARHQIETALESAIHQLIAGFPFLGGKVVREGQTPSCSGAFIVRPHIPWQAPDHKFLRVEDRTHEVASLAELRATGWPTTSLPTVLAPPRPAFPQPYLDDDNETNPAPVLDFQLNWIEGGLILAIAAQHNIIDGNGMFQIINLLAYRLRDEPFPEQAIREGNIDRCTLIPLLKDDEPMDDHSELKPAIVPGLSSGPITPEMQAYMATFKWRAVRFSETSMTKIHQKAAPPAPVESTSTNQEKEKITPNDALTAFLWQRLITLRLPHLPPFLQASASKITRALDLRRTINLSPYYMGHMVRTANLRLPLTEIASLPLYDLAVRLRRHIRSLHNVHATRSYATFLANEEDKSKVAYGGAFNPLTDFSCSSMAHVSVPVFGPLGKPHAIRRPSFEIPLPCACYVAPVIDEGDEEGGWEALLCLSERDWALLKADDEWNEVVRYIG</sequence>
<keyword evidence="2" id="KW-1185">Reference proteome</keyword>
<organism evidence="1 2">
    <name type="scientific">Aspergillus brunneoviolaceus CBS 621.78</name>
    <dbReference type="NCBI Taxonomy" id="1450534"/>
    <lineage>
        <taxon>Eukaryota</taxon>
        <taxon>Fungi</taxon>
        <taxon>Dikarya</taxon>
        <taxon>Ascomycota</taxon>
        <taxon>Pezizomycotina</taxon>
        <taxon>Eurotiomycetes</taxon>
        <taxon>Eurotiomycetidae</taxon>
        <taxon>Eurotiales</taxon>
        <taxon>Aspergillaceae</taxon>
        <taxon>Aspergillus</taxon>
        <taxon>Aspergillus subgen. Circumdati</taxon>
    </lineage>
</organism>
<accession>A0ACD1GI14</accession>
<name>A0ACD1GI14_9EURO</name>
<dbReference type="Proteomes" id="UP000249057">
    <property type="component" value="Unassembled WGS sequence"/>
</dbReference>
<proteinExistence type="predicted"/>
<evidence type="ECO:0000313" key="1">
    <source>
        <dbReference type="EMBL" id="RAH48857.1"/>
    </source>
</evidence>
<evidence type="ECO:0000313" key="2">
    <source>
        <dbReference type="Proteomes" id="UP000249057"/>
    </source>
</evidence>
<protein>
    <submittedName>
        <fullName evidence="1">Uncharacterized protein</fullName>
    </submittedName>
</protein>
<dbReference type="EMBL" id="KZ825321">
    <property type="protein sequence ID" value="RAH48857.1"/>
    <property type="molecule type" value="Genomic_DNA"/>
</dbReference>
<gene>
    <name evidence="1" type="ORF">BO95DRAFT_471434</name>
</gene>
<reference evidence="1" key="1">
    <citation type="submission" date="2018-02" db="EMBL/GenBank/DDBJ databases">
        <title>The genomes of Aspergillus section Nigri reveals drivers in fungal speciation.</title>
        <authorList>
            <consortium name="DOE Joint Genome Institute"/>
            <person name="Vesth T.C."/>
            <person name="Nybo J."/>
            <person name="Theobald S."/>
            <person name="Brandl J."/>
            <person name="Frisvad J.C."/>
            <person name="Nielsen K.F."/>
            <person name="Lyhne E.K."/>
            <person name="Kogle M.E."/>
            <person name="Kuo A."/>
            <person name="Riley R."/>
            <person name="Clum A."/>
            <person name="Nolan M."/>
            <person name="Lipzen A."/>
            <person name="Salamov A."/>
            <person name="Henrissat B."/>
            <person name="Wiebenga A."/>
            <person name="De vries R.P."/>
            <person name="Grigoriev I.V."/>
            <person name="Mortensen U.H."/>
            <person name="Andersen M.R."/>
            <person name="Baker S.E."/>
        </authorList>
    </citation>
    <scope>NUCLEOTIDE SEQUENCE</scope>
    <source>
        <strain evidence="1">CBS 621.78</strain>
    </source>
</reference>